<feature type="non-terminal residue" evidence="1">
    <location>
        <position position="1"/>
    </location>
</feature>
<evidence type="ECO:0000313" key="2">
    <source>
        <dbReference type="Proteomes" id="UP000236291"/>
    </source>
</evidence>
<dbReference type="Proteomes" id="UP000236291">
    <property type="component" value="Unassembled WGS sequence"/>
</dbReference>
<comment type="caution">
    <text evidence="1">The sequence shown here is derived from an EMBL/GenBank/DDBJ whole genome shotgun (WGS) entry which is preliminary data.</text>
</comment>
<evidence type="ECO:0000313" key="1">
    <source>
        <dbReference type="EMBL" id="PNX59884.1"/>
    </source>
</evidence>
<proteinExistence type="predicted"/>
<accession>A0A2K3K0T2</accession>
<reference evidence="1 2" key="2">
    <citation type="journal article" date="2017" name="Front. Plant Sci.">
        <title>Gene Classification and Mining of Molecular Markers Useful in Red Clover (Trifolium pratense) Breeding.</title>
        <authorList>
            <person name="Istvanek J."/>
            <person name="Dluhosova J."/>
            <person name="Dluhos P."/>
            <person name="Patkova L."/>
            <person name="Nedelnik J."/>
            <person name="Repkova J."/>
        </authorList>
    </citation>
    <scope>NUCLEOTIDE SEQUENCE [LARGE SCALE GENOMIC DNA]</scope>
    <source>
        <strain evidence="2">cv. Tatra</strain>
        <tissue evidence="1">Young leaves</tissue>
    </source>
</reference>
<organism evidence="1 2">
    <name type="scientific">Trifolium pratense</name>
    <name type="common">Red clover</name>
    <dbReference type="NCBI Taxonomy" id="57577"/>
    <lineage>
        <taxon>Eukaryota</taxon>
        <taxon>Viridiplantae</taxon>
        <taxon>Streptophyta</taxon>
        <taxon>Embryophyta</taxon>
        <taxon>Tracheophyta</taxon>
        <taxon>Spermatophyta</taxon>
        <taxon>Magnoliopsida</taxon>
        <taxon>eudicotyledons</taxon>
        <taxon>Gunneridae</taxon>
        <taxon>Pentapetalae</taxon>
        <taxon>rosids</taxon>
        <taxon>fabids</taxon>
        <taxon>Fabales</taxon>
        <taxon>Fabaceae</taxon>
        <taxon>Papilionoideae</taxon>
        <taxon>50 kb inversion clade</taxon>
        <taxon>NPAAA clade</taxon>
        <taxon>Hologalegina</taxon>
        <taxon>IRL clade</taxon>
        <taxon>Trifolieae</taxon>
        <taxon>Trifolium</taxon>
    </lineage>
</organism>
<sequence length="12" mass="1337">GEGWGALRKIIH</sequence>
<gene>
    <name evidence="1" type="ORF">L195_g051645</name>
</gene>
<dbReference type="EMBL" id="ASHM01081609">
    <property type="protein sequence ID" value="PNX59884.1"/>
    <property type="molecule type" value="Genomic_DNA"/>
</dbReference>
<name>A0A2K3K0T2_TRIPR</name>
<reference evidence="1 2" key="1">
    <citation type="journal article" date="2014" name="Am. J. Bot.">
        <title>Genome assembly and annotation for red clover (Trifolium pratense; Fabaceae).</title>
        <authorList>
            <person name="Istvanek J."/>
            <person name="Jaros M."/>
            <person name="Krenek A."/>
            <person name="Repkova J."/>
        </authorList>
    </citation>
    <scope>NUCLEOTIDE SEQUENCE [LARGE SCALE GENOMIC DNA]</scope>
    <source>
        <strain evidence="2">cv. Tatra</strain>
        <tissue evidence="1">Young leaves</tissue>
    </source>
</reference>
<protein>
    <submittedName>
        <fullName evidence="1">Uncharacterized protein</fullName>
    </submittedName>
</protein>